<evidence type="ECO:0000256" key="2">
    <source>
        <dbReference type="SAM" id="SignalP"/>
    </source>
</evidence>
<evidence type="ECO:0000313" key="4">
    <source>
        <dbReference type="Proteomes" id="UP001290101"/>
    </source>
</evidence>
<dbReference type="Proteomes" id="UP001290101">
    <property type="component" value="Unassembled WGS sequence"/>
</dbReference>
<reference evidence="3 4" key="1">
    <citation type="submission" date="2023-12" db="EMBL/GenBank/DDBJ databases">
        <title>Micromonospora sp. nov., isolated from Atacama Desert.</title>
        <authorList>
            <person name="Carro L."/>
            <person name="Golinska P."/>
            <person name="Klenk H.-P."/>
            <person name="Goodfellow M."/>
        </authorList>
    </citation>
    <scope>NUCLEOTIDE SEQUENCE [LARGE SCALE GENOMIC DNA]</scope>
    <source>
        <strain evidence="3 4">4G53</strain>
    </source>
</reference>
<dbReference type="EMBL" id="JAXOTQ010000023">
    <property type="protein sequence ID" value="MDZ5491521.1"/>
    <property type="molecule type" value="Genomic_DNA"/>
</dbReference>
<feature type="transmembrane region" description="Helical" evidence="1">
    <location>
        <begin position="490"/>
        <end position="510"/>
    </location>
</feature>
<evidence type="ECO:0000256" key="1">
    <source>
        <dbReference type="SAM" id="Phobius"/>
    </source>
</evidence>
<gene>
    <name evidence="3" type="ORF">U2F25_19000</name>
</gene>
<keyword evidence="1" id="KW-0472">Membrane</keyword>
<feature type="chain" id="PRO_5046001132" evidence="2">
    <location>
        <begin position="30"/>
        <end position="519"/>
    </location>
</feature>
<keyword evidence="4" id="KW-1185">Reference proteome</keyword>
<keyword evidence="1" id="KW-0812">Transmembrane</keyword>
<sequence length="519" mass="53252">MFTHSTRRWLAGIGVAGAFVAASATPALAEPAVDDLLLYANDALIAPGGEARSVVLLAFTDALPDDVTVTVDRHAVTGFATVTLSDKLKGCTETDAVITCDLKGADLIDYVLDLTVKATDKAEAGAKGDLLLSLASKGRETVSTRSTIEVGEGVDLQAQEQLNVSGAPGATVKTPVGIANIGDTTTHGAVLFLATMASLSPAQRYGNCSSTEEFGSQLTVCRFDDEIAAGDALQLDGSAGLKIAADAWAPSRQYGQAIWFTKDDFEEFAKGLLPGDGWQQGTGDALKLVPAPAKQASVLRQTDKDPKNNYTFIQASVTGNQRADLAATGAELPGAVGKTVTAKIGFVNNGPAMTNSYTPGEIVTGTRVTVPAGAVVVKAPRECSPGTAEEPTGGYGEPGGRVYFCEWYDTLHKGDAAVFEFGLRIDKVAGTPGEVKLFHFDLEQGDQVADLNPKNDMAALVIKGAGNGGNGGNGGGGGGGTLPITGSSTALIAGLGALLLAAGAGGYVVARRRKTRFVA</sequence>
<proteinExistence type="predicted"/>
<accession>A0ABU5JG08</accession>
<comment type="caution">
    <text evidence="3">The sequence shown here is derived from an EMBL/GenBank/DDBJ whole genome shotgun (WGS) entry which is preliminary data.</text>
</comment>
<dbReference type="RefSeq" id="WP_322441464.1">
    <property type="nucleotide sequence ID" value="NZ_JAXOTQ010000023.1"/>
</dbReference>
<dbReference type="NCBIfam" id="TIGR01167">
    <property type="entry name" value="LPXTG_anchor"/>
    <property type="match status" value="1"/>
</dbReference>
<name>A0ABU5JG08_9ACTN</name>
<organism evidence="3 4">
    <name type="scientific">Micromonospora sicca</name>
    <dbReference type="NCBI Taxonomy" id="2202420"/>
    <lineage>
        <taxon>Bacteria</taxon>
        <taxon>Bacillati</taxon>
        <taxon>Actinomycetota</taxon>
        <taxon>Actinomycetes</taxon>
        <taxon>Micromonosporales</taxon>
        <taxon>Micromonosporaceae</taxon>
        <taxon>Micromonospora</taxon>
    </lineage>
</organism>
<keyword evidence="2" id="KW-0732">Signal</keyword>
<evidence type="ECO:0000313" key="3">
    <source>
        <dbReference type="EMBL" id="MDZ5491521.1"/>
    </source>
</evidence>
<protein>
    <submittedName>
        <fullName evidence="3">LPXTG cell wall anchor domain-containing protein</fullName>
    </submittedName>
</protein>
<keyword evidence="1" id="KW-1133">Transmembrane helix</keyword>
<feature type="signal peptide" evidence="2">
    <location>
        <begin position="1"/>
        <end position="29"/>
    </location>
</feature>